<proteinExistence type="predicted"/>
<evidence type="ECO:0000256" key="4">
    <source>
        <dbReference type="ARBA" id="ARBA00022989"/>
    </source>
</evidence>
<feature type="transmembrane region" description="Helical" evidence="6">
    <location>
        <begin position="47"/>
        <end position="69"/>
    </location>
</feature>
<evidence type="ECO:0000256" key="6">
    <source>
        <dbReference type="SAM" id="Phobius"/>
    </source>
</evidence>
<comment type="subcellular location">
    <subcellularLocation>
        <location evidence="1">Cell membrane</location>
        <topology evidence="1">Multi-pass membrane protein</topology>
    </subcellularLocation>
</comment>
<evidence type="ECO:0000256" key="3">
    <source>
        <dbReference type="ARBA" id="ARBA00022692"/>
    </source>
</evidence>
<name>A0A6J6HBJ2_9ZZZZ</name>
<keyword evidence="5 6" id="KW-0472">Membrane</keyword>
<keyword evidence="3 6" id="KW-0812">Transmembrane</keyword>
<dbReference type="EMBL" id="CAEZUZ010000011">
    <property type="protein sequence ID" value="CAB4608655.1"/>
    <property type="molecule type" value="Genomic_DNA"/>
</dbReference>
<evidence type="ECO:0000313" key="7">
    <source>
        <dbReference type="EMBL" id="CAB4608655.1"/>
    </source>
</evidence>
<dbReference type="AlphaFoldDB" id="A0A6J6HBJ2"/>
<accession>A0A6J6HBJ2</accession>
<protein>
    <submittedName>
        <fullName evidence="7">Unannotated protein</fullName>
    </submittedName>
</protein>
<organism evidence="7">
    <name type="scientific">freshwater metagenome</name>
    <dbReference type="NCBI Taxonomy" id="449393"/>
    <lineage>
        <taxon>unclassified sequences</taxon>
        <taxon>metagenomes</taxon>
        <taxon>ecological metagenomes</taxon>
    </lineage>
</organism>
<evidence type="ECO:0000256" key="1">
    <source>
        <dbReference type="ARBA" id="ARBA00004651"/>
    </source>
</evidence>
<gene>
    <name evidence="7" type="ORF">UFOPK1889_00139</name>
</gene>
<evidence type="ECO:0000256" key="2">
    <source>
        <dbReference type="ARBA" id="ARBA00022475"/>
    </source>
</evidence>
<dbReference type="PANTHER" id="PTHR23513:SF11">
    <property type="entry name" value="STAPHYLOFERRIN A TRANSPORTER"/>
    <property type="match status" value="1"/>
</dbReference>
<reference evidence="7" key="1">
    <citation type="submission" date="2020-05" db="EMBL/GenBank/DDBJ databases">
        <authorList>
            <person name="Chiriac C."/>
            <person name="Salcher M."/>
            <person name="Ghai R."/>
            <person name="Kavagutti S V."/>
        </authorList>
    </citation>
    <scope>NUCLEOTIDE SEQUENCE</scope>
</reference>
<keyword evidence="4 6" id="KW-1133">Transmembrane helix</keyword>
<dbReference type="InterPro" id="IPR036259">
    <property type="entry name" value="MFS_trans_sf"/>
</dbReference>
<dbReference type="GO" id="GO:0005886">
    <property type="term" value="C:plasma membrane"/>
    <property type="evidence" value="ECO:0007669"/>
    <property type="project" value="UniProtKB-SubCell"/>
</dbReference>
<evidence type="ECO:0000256" key="5">
    <source>
        <dbReference type="ARBA" id="ARBA00023136"/>
    </source>
</evidence>
<dbReference type="PANTHER" id="PTHR23513">
    <property type="entry name" value="INTEGRAL MEMBRANE EFFLUX PROTEIN-RELATED"/>
    <property type="match status" value="1"/>
</dbReference>
<feature type="transmembrane region" description="Helical" evidence="6">
    <location>
        <begin position="21"/>
        <end position="41"/>
    </location>
</feature>
<sequence length="131" mass="13463">MTSFGSVGGALATARFRQVTMGWYAAMIAICGVACIGMGFAPNFYSACVVALPLGFGGTALVASMTGISQSKVGPEMRSRIMALQSVAFLGSTPIGGPITGWIGDHISIRWSIAYGGVLALGVLPFLKKAK</sequence>
<feature type="transmembrane region" description="Helical" evidence="6">
    <location>
        <begin position="109"/>
        <end position="127"/>
    </location>
</feature>
<dbReference type="Gene3D" id="1.20.1250.20">
    <property type="entry name" value="MFS general substrate transporter like domains"/>
    <property type="match status" value="1"/>
</dbReference>
<dbReference type="SUPFAM" id="SSF103473">
    <property type="entry name" value="MFS general substrate transporter"/>
    <property type="match status" value="1"/>
</dbReference>
<keyword evidence="2" id="KW-1003">Cell membrane</keyword>
<feature type="transmembrane region" description="Helical" evidence="6">
    <location>
        <begin position="81"/>
        <end position="103"/>
    </location>
</feature>